<sequence>MLRKTIIILTLVTLFAFSAAMVSAQTIELEFWHAMSGGRTAAVERIVDGFNEEHPDIHVTAQFTGSYAETLTQGISAVRSGNPPHIIQVYEVGTQTMLDSEAIVPVYEIAEGEIDFGSVIQPILNYYSVDGNLYSMPFNSSTAMLYYNKDAFAEAGIMEAPDTWTDVEEMGLKIIESGAANHGLSFGWPAWILEQMHAYHNVPYANNINGREGRASEVYLDKRFAKMVLESWTDLVEKDVIAYGGREYSANQDFLAGEVAMLIQSTSSLSSIIESADFEVGTTFLPRFEGYGIGNSVIGGASLWVMQGHSDEEYEAVVEFFKYLSRTDVTIQWHKDTGYFPSTNAAVKTLMDNRWFSDHPNYLTAFLQILSGVQSPAANGVLLGNFVEIRDIVDTAVEEAFTGVSSAEDALNKADVQADSVLQDYTELFGN</sequence>
<protein>
    <submittedName>
        <fullName evidence="6">Carbohydrate ABC transporter substrate-binding protein (CUT1 family)</fullName>
    </submittedName>
    <submittedName>
        <fullName evidence="7">Carbohydrate ABC transporter substrate-binding protein, CUT1 family</fullName>
    </submittedName>
</protein>
<feature type="signal peptide" evidence="5">
    <location>
        <begin position="1"/>
        <end position="24"/>
    </location>
</feature>
<dbReference type="RefSeq" id="WP_073160621.1">
    <property type="nucleotide sequence ID" value="NZ_FMYT01000025.1"/>
</dbReference>
<dbReference type="Pfam" id="PF13416">
    <property type="entry name" value="SBP_bac_8"/>
    <property type="match status" value="1"/>
</dbReference>
<accession>A0A1G6RTD3</accession>
<dbReference type="EMBL" id="SOAA01000003">
    <property type="protein sequence ID" value="TDS34025.1"/>
    <property type="molecule type" value="Genomic_DNA"/>
</dbReference>
<evidence type="ECO:0000256" key="2">
    <source>
        <dbReference type="ARBA" id="ARBA00008520"/>
    </source>
</evidence>
<comment type="subcellular location">
    <subcellularLocation>
        <location evidence="1">Cell envelope</location>
    </subcellularLocation>
</comment>
<dbReference type="SUPFAM" id="SSF53850">
    <property type="entry name" value="Periplasmic binding protein-like II"/>
    <property type="match status" value="1"/>
</dbReference>
<keyword evidence="4 5" id="KW-0732">Signal</keyword>
<evidence type="ECO:0000313" key="10">
    <source>
        <dbReference type="Proteomes" id="UP000198945"/>
    </source>
</evidence>
<dbReference type="EMBL" id="QICM01000043">
    <property type="protein sequence ID" value="PXV61844.1"/>
    <property type="molecule type" value="Genomic_DNA"/>
</dbReference>
<evidence type="ECO:0000256" key="1">
    <source>
        <dbReference type="ARBA" id="ARBA00004196"/>
    </source>
</evidence>
<dbReference type="EMBL" id="FNEH01000006">
    <property type="protein sequence ID" value="SDI42068.1"/>
    <property type="molecule type" value="Genomic_DNA"/>
</dbReference>
<evidence type="ECO:0000313" key="6">
    <source>
        <dbReference type="EMBL" id="PXV61844.1"/>
    </source>
</evidence>
<evidence type="ECO:0000256" key="3">
    <source>
        <dbReference type="ARBA" id="ARBA00022448"/>
    </source>
</evidence>
<dbReference type="EMBL" id="FMYT01000025">
    <property type="protein sequence ID" value="SDD07693.1"/>
    <property type="molecule type" value="Genomic_DNA"/>
</dbReference>
<keyword evidence="3" id="KW-0813">Transport</keyword>
<evidence type="ECO:0000313" key="12">
    <source>
        <dbReference type="Proteomes" id="UP000295758"/>
    </source>
</evidence>
<gene>
    <name evidence="9" type="ORF">BY453_103185</name>
    <name evidence="6" type="ORF">C8C78_1439</name>
    <name evidence="7" type="ORF">SAMN04488597_12510</name>
    <name evidence="8" type="ORF">SAMN04515654_1068</name>
</gene>
<name>A0A1G6RTD3_9FIRM</name>
<dbReference type="Gene3D" id="3.40.190.10">
    <property type="entry name" value="Periplasmic binding protein-like II"/>
    <property type="match status" value="2"/>
</dbReference>
<dbReference type="PANTHER" id="PTHR43649">
    <property type="entry name" value="ARABINOSE-BINDING PROTEIN-RELATED"/>
    <property type="match status" value="1"/>
</dbReference>
<comment type="similarity">
    <text evidence="2">Belongs to the bacterial solute-binding protein 1 family.</text>
</comment>
<dbReference type="Proteomes" id="UP000324896">
    <property type="component" value="Unassembled WGS sequence"/>
</dbReference>
<evidence type="ECO:0000313" key="13">
    <source>
        <dbReference type="Proteomes" id="UP000324896"/>
    </source>
</evidence>
<evidence type="ECO:0000313" key="9">
    <source>
        <dbReference type="EMBL" id="TDS34025.1"/>
    </source>
</evidence>
<proteinExistence type="inferred from homology"/>
<dbReference type="AlphaFoldDB" id="A0A1G6RTD3"/>
<dbReference type="Proteomes" id="UP000295758">
    <property type="component" value="Unassembled WGS sequence"/>
</dbReference>
<dbReference type="CDD" id="cd14748">
    <property type="entry name" value="PBP2_UgpB"/>
    <property type="match status" value="1"/>
</dbReference>
<feature type="chain" id="PRO_5015064336" evidence="5">
    <location>
        <begin position="25"/>
        <end position="431"/>
    </location>
</feature>
<dbReference type="PANTHER" id="PTHR43649:SF31">
    <property type="entry name" value="SN-GLYCEROL-3-PHOSPHATE-BINDING PERIPLASMIC PROTEIN UGPB"/>
    <property type="match status" value="1"/>
</dbReference>
<dbReference type="Proteomes" id="UP000247389">
    <property type="component" value="Unassembled WGS sequence"/>
</dbReference>
<organism evidence="7 13">
    <name type="scientific">Halanaerobium congolense</name>
    <dbReference type="NCBI Taxonomy" id="54121"/>
    <lineage>
        <taxon>Bacteria</taxon>
        <taxon>Bacillati</taxon>
        <taxon>Bacillota</taxon>
        <taxon>Clostridia</taxon>
        <taxon>Halanaerobiales</taxon>
        <taxon>Halanaerobiaceae</taxon>
        <taxon>Halanaerobium</taxon>
    </lineage>
</organism>
<evidence type="ECO:0000313" key="7">
    <source>
        <dbReference type="EMBL" id="SDD07693.1"/>
    </source>
</evidence>
<dbReference type="STRING" id="54121.SAMN04515653_1088"/>
<reference evidence="7 13" key="1">
    <citation type="submission" date="2016-10" db="EMBL/GenBank/DDBJ databases">
        <authorList>
            <person name="Varghese N."/>
            <person name="Submissions S."/>
        </authorList>
    </citation>
    <scope>NUCLEOTIDE SEQUENCE [LARGE SCALE GENOMIC DNA]</scope>
    <source>
        <strain evidence="7 13">WG10</strain>
    </source>
</reference>
<dbReference type="InterPro" id="IPR006059">
    <property type="entry name" value="SBP"/>
</dbReference>
<evidence type="ECO:0000313" key="8">
    <source>
        <dbReference type="EMBL" id="SDI42068.1"/>
    </source>
</evidence>
<reference evidence="8 10" key="2">
    <citation type="submission" date="2016-10" db="EMBL/GenBank/DDBJ databases">
        <authorList>
            <person name="de Groot N.N."/>
        </authorList>
    </citation>
    <scope>NUCLEOTIDE SEQUENCE [LARGE SCALE GENOMIC DNA]</scope>
    <source>
        <strain evidence="8 10">WG7</strain>
    </source>
</reference>
<dbReference type="InterPro" id="IPR050490">
    <property type="entry name" value="Bact_solute-bd_prot1"/>
</dbReference>
<dbReference type="Proteomes" id="UP000198945">
    <property type="component" value="Unassembled WGS sequence"/>
</dbReference>
<evidence type="ECO:0000256" key="4">
    <source>
        <dbReference type="ARBA" id="ARBA00022729"/>
    </source>
</evidence>
<dbReference type="GO" id="GO:0030313">
    <property type="term" value="C:cell envelope"/>
    <property type="evidence" value="ECO:0007669"/>
    <property type="project" value="UniProtKB-SubCell"/>
</dbReference>
<dbReference type="OrthoDB" id="383712at2"/>
<evidence type="ECO:0000313" key="11">
    <source>
        <dbReference type="Proteomes" id="UP000247389"/>
    </source>
</evidence>
<reference evidence="6 11" key="3">
    <citation type="submission" date="2018-04" db="EMBL/GenBank/DDBJ databases">
        <title>Subsurface microbial communities from deep shales in Ohio and West Virginia, USA.</title>
        <authorList>
            <person name="Wrighton K."/>
        </authorList>
    </citation>
    <scope>NUCLEOTIDE SEQUENCE [LARGE SCALE GENOMIC DNA]</scope>
    <source>
        <strain evidence="6 11">MSL28</strain>
    </source>
</reference>
<reference evidence="9 12" key="4">
    <citation type="submission" date="2019-03" db="EMBL/GenBank/DDBJ databases">
        <title>Deep subsurface shale carbon reservoir microbial communities from Ohio and West Virginia, USA.</title>
        <authorList>
            <person name="Wrighton K."/>
        </authorList>
    </citation>
    <scope>NUCLEOTIDE SEQUENCE [LARGE SCALE GENOMIC DNA]</scope>
    <source>
        <strain evidence="9 12">UTICA-S4D12</strain>
    </source>
</reference>
<evidence type="ECO:0000256" key="5">
    <source>
        <dbReference type="SAM" id="SignalP"/>
    </source>
</evidence>